<accession>A0A834XCC9</accession>
<comment type="caution">
    <text evidence="1">The sequence shown here is derived from an EMBL/GenBank/DDBJ whole genome shotgun (WGS) entry which is preliminary data.</text>
</comment>
<sequence>MVKDAFGFSRNVGVEAHEFVDEVESGVHGLHRQYSRDDGDTISFAKEVEEDESPVMDIEAIVVNNEDDHMIV</sequence>
<keyword evidence="2" id="KW-1185">Reference proteome</keyword>
<dbReference type="AlphaFoldDB" id="A0A834XCC9"/>
<name>A0A834XCC9_9FABA</name>
<dbReference type="OrthoDB" id="1886754at2759"/>
<reference evidence="1" key="1">
    <citation type="submission" date="2020-09" db="EMBL/GenBank/DDBJ databases">
        <title>Genome-Enabled Discovery of Anthraquinone Biosynthesis in Senna tora.</title>
        <authorList>
            <person name="Kang S.-H."/>
            <person name="Pandey R.P."/>
            <person name="Lee C.-M."/>
            <person name="Sim J.-S."/>
            <person name="Jeong J.-T."/>
            <person name="Choi B.-S."/>
            <person name="Jung M."/>
            <person name="Ginzburg D."/>
            <person name="Zhao K."/>
            <person name="Won S.Y."/>
            <person name="Oh T.-J."/>
            <person name="Yu Y."/>
            <person name="Kim N.-H."/>
            <person name="Lee O.R."/>
            <person name="Lee T.-H."/>
            <person name="Bashyal P."/>
            <person name="Kim T.-S."/>
            <person name="Lee W.-H."/>
            <person name="Kawkins C."/>
            <person name="Kim C.-K."/>
            <person name="Kim J.S."/>
            <person name="Ahn B.O."/>
            <person name="Rhee S.Y."/>
            <person name="Sohng J.K."/>
        </authorList>
    </citation>
    <scope>NUCLEOTIDE SEQUENCE</scope>
    <source>
        <tissue evidence="1">Leaf</tissue>
    </source>
</reference>
<proteinExistence type="predicted"/>
<dbReference type="EMBL" id="JAAIUW010000002">
    <property type="protein sequence ID" value="KAF7841803.1"/>
    <property type="molecule type" value="Genomic_DNA"/>
</dbReference>
<protein>
    <submittedName>
        <fullName evidence="1">Uncharacterized protein</fullName>
    </submittedName>
</protein>
<dbReference type="Proteomes" id="UP000634136">
    <property type="component" value="Unassembled WGS sequence"/>
</dbReference>
<evidence type="ECO:0000313" key="1">
    <source>
        <dbReference type="EMBL" id="KAF7841803.1"/>
    </source>
</evidence>
<evidence type="ECO:0000313" key="2">
    <source>
        <dbReference type="Proteomes" id="UP000634136"/>
    </source>
</evidence>
<gene>
    <name evidence="1" type="ORF">G2W53_004101</name>
</gene>
<organism evidence="1 2">
    <name type="scientific">Senna tora</name>
    <dbReference type="NCBI Taxonomy" id="362788"/>
    <lineage>
        <taxon>Eukaryota</taxon>
        <taxon>Viridiplantae</taxon>
        <taxon>Streptophyta</taxon>
        <taxon>Embryophyta</taxon>
        <taxon>Tracheophyta</taxon>
        <taxon>Spermatophyta</taxon>
        <taxon>Magnoliopsida</taxon>
        <taxon>eudicotyledons</taxon>
        <taxon>Gunneridae</taxon>
        <taxon>Pentapetalae</taxon>
        <taxon>rosids</taxon>
        <taxon>fabids</taxon>
        <taxon>Fabales</taxon>
        <taxon>Fabaceae</taxon>
        <taxon>Caesalpinioideae</taxon>
        <taxon>Cassia clade</taxon>
        <taxon>Senna</taxon>
    </lineage>
</organism>